<dbReference type="AlphaFoldDB" id="A0A5M3WR10"/>
<dbReference type="InterPro" id="IPR003679">
    <property type="entry name" value="Amioglycoside_AcTrfase"/>
</dbReference>
<accession>A0A5M3WR10</accession>
<dbReference type="RefSeq" id="WP_246268245.1">
    <property type="nucleotide sequence ID" value="NZ_BAAAHL010000046.1"/>
</dbReference>
<evidence type="ECO:0000256" key="3">
    <source>
        <dbReference type="ARBA" id="ARBA00023315"/>
    </source>
</evidence>
<keyword evidence="4" id="KW-0046">Antibiotic resistance</keyword>
<keyword evidence="2 4" id="KW-0808">Transferase</keyword>
<comment type="caution">
    <text evidence="5">The sequence shown here is derived from an EMBL/GenBank/DDBJ whole genome shotgun (WGS) entry which is preliminary data.</text>
</comment>
<evidence type="ECO:0000256" key="1">
    <source>
        <dbReference type="ARBA" id="ARBA00006383"/>
    </source>
</evidence>
<gene>
    <name evidence="5" type="ORF">Amac_022340</name>
</gene>
<comment type="catalytic activity">
    <reaction evidence="4">
        <text>a 2-deoxystreptamine antibiotic + acetyl-CoA = an N(3)-acetyl-2-deoxystreptamine antibiotic + CoA + H(+)</text>
        <dbReference type="Rhea" id="RHEA:12665"/>
        <dbReference type="ChEBI" id="CHEBI:15378"/>
        <dbReference type="ChEBI" id="CHEBI:57287"/>
        <dbReference type="ChEBI" id="CHEBI:57288"/>
        <dbReference type="ChEBI" id="CHEBI:57921"/>
        <dbReference type="ChEBI" id="CHEBI:77452"/>
        <dbReference type="EC" id="2.3.1.81"/>
    </reaction>
</comment>
<comment type="similarity">
    <text evidence="1 4">Belongs to the antibiotic N-acetyltransferase family.</text>
</comment>
<dbReference type="EC" id="2.3.1.-" evidence="4"/>
<evidence type="ECO:0000313" key="6">
    <source>
        <dbReference type="Proteomes" id="UP000331127"/>
    </source>
</evidence>
<keyword evidence="3 4" id="KW-0012">Acyltransferase</keyword>
<reference evidence="5 6" key="1">
    <citation type="submission" date="2019-10" db="EMBL/GenBank/DDBJ databases">
        <title>Whole genome shotgun sequence of Acrocarpospora macrocephala NBRC 16266.</title>
        <authorList>
            <person name="Ichikawa N."/>
            <person name="Kimura A."/>
            <person name="Kitahashi Y."/>
            <person name="Komaki H."/>
            <person name="Oguchi A."/>
        </authorList>
    </citation>
    <scope>NUCLEOTIDE SEQUENCE [LARGE SCALE GENOMIC DNA]</scope>
    <source>
        <strain evidence="5 6">NBRC 16266</strain>
    </source>
</reference>
<dbReference type="SUPFAM" id="SSF110710">
    <property type="entry name" value="TTHA0583/YokD-like"/>
    <property type="match status" value="1"/>
</dbReference>
<dbReference type="Pfam" id="PF02522">
    <property type="entry name" value="Antibiotic_NAT"/>
    <property type="match status" value="1"/>
</dbReference>
<dbReference type="EMBL" id="BLAE01000011">
    <property type="protein sequence ID" value="GES08638.1"/>
    <property type="molecule type" value="Genomic_DNA"/>
</dbReference>
<evidence type="ECO:0000256" key="2">
    <source>
        <dbReference type="ARBA" id="ARBA00022679"/>
    </source>
</evidence>
<dbReference type="Proteomes" id="UP000331127">
    <property type="component" value="Unassembled WGS sequence"/>
</dbReference>
<dbReference type="GO" id="GO:0046353">
    <property type="term" value="F:aminoglycoside 3-N-acetyltransferase activity"/>
    <property type="evidence" value="ECO:0007669"/>
    <property type="project" value="UniProtKB-EC"/>
</dbReference>
<keyword evidence="6" id="KW-1185">Reference proteome</keyword>
<dbReference type="GO" id="GO:0046677">
    <property type="term" value="P:response to antibiotic"/>
    <property type="evidence" value="ECO:0007669"/>
    <property type="project" value="UniProtKB-KW"/>
</dbReference>
<dbReference type="PANTHER" id="PTHR11104:SF0">
    <property type="entry name" value="SPBETA PROPHAGE-DERIVED AMINOGLYCOSIDE N(3')-ACETYLTRANSFERASE-LIKE PROTEIN YOKD"/>
    <property type="match status" value="1"/>
</dbReference>
<name>A0A5M3WR10_9ACTN</name>
<dbReference type="InterPro" id="IPR028345">
    <property type="entry name" value="Antibiotic_NAT-like"/>
</dbReference>
<protein>
    <recommendedName>
        <fullName evidence="4">Aminoglycoside N(3)-acetyltransferase</fullName>
        <ecNumber evidence="4">2.3.1.-</ecNumber>
    </recommendedName>
</protein>
<proteinExistence type="inferred from homology"/>
<organism evidence="5 6">
    <name type="scientific">Acrocarpospora macrocephala</name>
    <dbReference type="NCBI Taxonomy" id="150177"/>
    <lineage>
        <taxon>Bacteria</taxon>
        <taxon>Bacillati</taxon>
        <taxon>Actinomycetota</taxon>
        <taxon>Actinomycetes</taxon>
        <taxon>Streptosporangiales</taxon>
        <taxon>Streptosporangiaceae</taxon>
        <taxon>Acrocarpospora</taxon>
    </lineage>
</organism>
<sequence>MTALRAGLRALGLRAGQTVLVHASLRRLGPVPGGAAAVVAALRGVLGPDGTLVAPAFTTNNSDTSPGFREATASMTAAETDAFRRSMPAFDPATTPPWRMGRIAEEIWALPGTLRSGHAQTSYSAIGPLAAKLTDAHAPDCHHGERSPLARLYDAGAHVLLLGVGFEVCTAFHLAEYRHRPDPPTRLYRCVTDDGEGPRWREYRDVALHDGDFAALGAAFTATGSTRMGLIGRGSSHFFPLTTAVDFAITWMRRHRAPE</sequence>
<evidence type="ECO:0000256" key="4">
    <source>
        <dbReference type="RuleBase" id="RU365031"/>
    </source>
</evidence>
<evidence type="ECO:0000313" key="5">
    <source>
        <dbReference type="EMBL" id="GES08638.1"/>
    </source>
</evidence>
<dbReference type="PANTHER" id="PTHR11104">
    <property type="entry name" value="AMINOGLYCOSIDE N3-ACETYLTRANSFERASE"/>
    <property type="match status" value="1"/>
</dbReference>